<evidence type="ECO:0000313" key="1">
    <source>
        <dbReference type="EMBL" id="GAO43821.1"/>
    </source>
</evidence>
<dbReference type="Proteomes" id="UP000033121">
    <property type="component" value="Unassembled WGS sequence"/>
</dbReference>
<dbReference type="AlphaFoldDB" id="A0A0E9N2C4"/>
<proteinExistence type="predicted"/>
<evidence type="ECO:0000313" key="2">
    <source>
        <dbReference type="Proteomes" id="UP000033121"/>
    </source>
</evidence>
<sequence>MYLQPMEPIYIYVTDRVRAMRESHNISQEQIAEWLDRPVDEIIQMERYEGPYTYEPNDINMLAFRFKCSLHYFIPERPL</sequence>
<dbReference type="GO" id="GO:0003677">
    <property type="term" value="F:DNA binding"/>
    <property type="evidence" value="ECO:0007669"/>
    <property type="project" value="InterPro"/>
</dbReference>
<protein>
    <recommendedName>
        <fullName evidence="3">HTH cro/C1-type domain-containing protein</fullName>
    </recommendedName>
</protein>
<dbReference type="SUPFAM" id="SSF47413">
    <property type="entry name" value="lambda repressor-like DNA-binding domains"/>
    <property type="match status" value="1"/>
</dbReference>
<reference evidence="1 2" key="1">
    <citation type="submission" date="2015-04" db="EMBL/GenBank/DDBJ databases">
        <title>Whole genome shotgun sequence of Flavihumibacter petaseus NBRC 106054.</title>
        <authorList>
            <person name="Miyazawa S."/>
            <person name="Hosoyama A."/>
            <person name="Hashimoto M."/>
            <person name="Noguchi M."/>
            <person name="Tsuchikane K."/>
            <person name="Ohji S."/>
            <person name="Yamazoe A."/>
            <person name="Ichikawa N."/>
            <person name="Kimura A."/>
            <person name="Fujita N."/>
        </authorList>
    </citation>
    <scope>NUCLEOTIDE SEQUENCE [LARGE SCALE GENOMIC DNA]</scope>
    <source>
        <strain evidence="1 2">NBRC 106054</strain>
    </source>
</reference>
<name>A0A0E9N2C4_9BACT</name>
<dbReference type="EMBL" id="BBWV01000002">
    <property type="protein sequence ID" value="GAO43821.1"/>
    <property type="molecule type" value="Genomic_DNA"/>
</dbReference>
<organism evidence="1 2">
    <name type="scientific">Flavihumibacter petaseus NBRC 106054</name>
    <dbReference type="NCBI Taxonomy" id="1220578"/>
    <lineage>
        <taxon>Bacteria</taxon>
        <taxon>Pseudomonadati</taxon>
        <taxon>Bacteroidota</taxon>
        <taxon>Chitinophagia</taxon>
        <taxon>Chitinophagales</taxon>
        <taxon>Chitinophagaceae</taxon>
        <taxon>Flavihumibacter</taxon>
    </lineage>
</organism>
<accession>A0A0E9N2C4</accession>
<keyword evidence="2" id="KW-1185">Reference proteome</keyword>
<evidence type="ECO:0008006" key="3">
    <source>
        <dbReference type="Google" id="ProtNLM"/>
    </source>
</evidence>
<comment type="caution">
    <text evidence="1">The sequence shown here is derived from an EMBL/GenBank/DDBJ whole genome shotgun (WGS) entry which is preliminary data.</text>
</comment>
<dbReference type="Gene3D" id="1.10.260.40">
    <property type="entry name" value="lambda repressor-like DNA-binding domains"/>
    <property type="match status" value="1"/>
</dbReference>
<gene>
    <name evidence="1" type="ORF">FPE01S_02_09270</name>
</gene>
<dbReference type="InterPro" id="IPR010982">
    <property type="entry name" value="Lambda_DNA-bd_dom_sf"/>
</dbReference>